<dbReference type="PANTHER" id="PTHR24074">
    <property type="entry name" value="CO-CHAPERONE PROTEIN DJLA"/>
    <property type="match status" value="1"/>
</dbReference>
<keyword evidence="1" id="KW-0235">DNA replication</keyword>
<dbReference type="EMBL" id="CP046996">
    <property type="protein sequence ID" value="QGZ99771.1"/>
    <property type="molecule type" value="Genomic_DNA"/>
</dbReference>
<dbReference type="InterPro" id="IPR001623">
    <property type="entry name" value="DnaJ_domain"/>
</dbReference>
<dbReference type="SMART" id="SM00271">
    <property type="entry name" value="DnaJ"/>
    <property type="match status" value="1"/>
</dbReference>
<dbReference type="PRINTS" id="PR00625">
    <property type="entry name" value="JDOMAIN"/>
</dbReference>
<reference evidence="3 4" key="1">
    <citation type="submission" date="2019-12" db="EMBL/GenBank/DDBJ databases">
        <title>Sequence classification of anaerobic respiratory reductive dehalogenases: First we see many, then we see few.</title>
        <authorList>
            <person name="Molenda O."/>
            <person name="Puentes Jacome L.A."/>
            <person name="Cao X."/>
            <person name="Nesbo C.L."/>
            <person name="Tang S."/>
            <person name="Morson N."/>
            <person name="Patron J."/>
            <person name="Lomheim L."/>
            <person name="Wishart D.S."/>
            <person name="Edwards E.A."/>
        </authorList>
    </citation>
    <scope>NUCLEOTIDE SEQUENCE [LARGE SCALE GENOMIC DNA]</scope>
    <source>
        <strain evidence="3 4">12DCA</strain>
    </source>
</reference>
<gene>
    <name evidence="3" type="ORF">GQ588_03465</name>
</gene>
<evidence type="ECO:0000259" key="2">
    <source>
        <dbReference type="PROSITE" id="PS50076"/>
    </source>
</evidence>
<evidence type="ECO:0000313" key="4">
    <source>
        <dbReference type="Proteomes" id="UP000430508"/>
    </source>
</evidence>
<dbReference type="InterPro" id="IPR011990">
    <property type="entry name" value="TPR-like_helical_dom_sf"/>
</dbReference>
<sequence length="189" mass="21138">MISDPYQVLGVPQTAADDEIKKAYRKLAKKYHPDLNPGNAEAAKKMSEINAAYEQIKSGNPYPNTYYNGSNASREYASSAYDSVKHYINLGYFREALNILARMSDRSAEWYYCSAVANAGIGNIITALNHAETAVRMNPGNPEYQRILNMLQRGGHVYQQQRRGFGMPNDTLDKLCFGLCIADLCCPFC</sequence>
<dbReference type="CDD" id="cd06257">
    <property type="entry name" value="DnaJ"/>
    <property type="match status" value="1"/>
</dbReference>
<feature type="domain" description="J" evidence="2">
    <location>
        <begin position="4"/>
        <end position="71"/>
    </location>
</feature>
<name>A0A857DH10_9FIRM</name>
<dbReference type="Proteomes" id="UP000430508">
    <property type="component" value="Chromosome"/>
</dbReference>
<dbReference type="SUPFAM" id="SSF48452">
    <property type="entry name" value="TPR-like"/>
    <property type="match status" value="1"/>
</dbReference>
<evidence type="ECO:0000256" key="1">
    <source>
        <dbReference type="ARBA" id="ARBA00022705"/>
    </source>
</evidence>
<dbReference type="InterPro" id="IPR050817">
    <property type="entry name" value="DjlA_DnaK_co-chaperone"/>
</dbReference>
<dbReference type="PROSITE" id="PS50076">
    <property type="entry name" value="DNAJ_2"/>
    <property type="match status" value="1"/>
</dbReference>
<dbReference type="RefSeq" id="WP_019225717.1">
    <property type="nucleotide sequence ID" value="NZ_CP046996.1"/>
</dbReference>
<dbReference type="AlphaFoldDB" id="A0A857DH10"/>
<protein>
    <submittedName>
        <fullName evidence="3">DnaJ domain-containing protein</fullName>
    </submittedName>
</protein>
<dbReference type="InterPro" id="IPR036869">
    <property type="entry name" value="J_dom_sf"/>
</dbReference>
<evidence type="ECO:0000313" key="3">
    <source>
        <dbReference type="EMBL" id="QGZ99771.1"/>
    </source>
</evidence>
<dbReference type="GO" id="GO:0006260">
    <property type="term" value="P:DNA replication"/>
    <property type="evidence" value="ECO:0007669"/>
    <property type="project" value="UniProtKB-KW"/>
</dbReference>
<dbReference type="SUPFAM" id="SSF46565">
    <property type="entry name" value="Chaperone J-domain"/>
    <property type="match status" value="1"/>
</dbReference>
<organism evidence="3 4">
    <name type="scientific">Dehalobacter restrictus</name>
    <dbReference type="NCBI Taxonomy" id="55583"/>
    <lineage>
        <taxon>Bacteria</taxon>
        <taxon>Bacillati</taxon>
        <taxon>Bacillota</taxon>
        <taxon>Clostridia</taxon>
        <taxon>Eubacteriales</taxon>
        <taxon>Desulfitobacteriaceae</taxon>
        <taxon>Dehalobacter</taxon>
    </lineage>
</organism>
<dbReference type="Gene3D" id="1.25.40.10">
    <property type="entry name" value="Tetratricopeptide repeat domain"/>
    <property type="match status" value="1"/>
</dbReference>
<dbReference type="Gene3D" id="1.10.287.110">
    <property type="entry name" value="DnaJ domain"/>
    <property type="match status" value="1"/>
</dbReference>
<dbReference type="Pfam" id="PF00226">
    <property type="entry name" value="DnaJ"/>
    <property type="match status" value="1"/>
</dbReference>
<accession>A0A857DH10</accession>
<proteinExistence type="predicted"/>